<dbReference type="RefSeq" id="WP_002218418.1">
    <property type="nucleotide sequence ID" value="NZ_CABMLZ010000003.1"/>
</dbReference>
<dbReference type="EMBL" id="CP064119">
    <property type="protein sequence ID" value="QPA82390.1"/>
    <property type="molecule type" value="Genomic_DNA"/>
</dbReference>
<evidence type="ECO:0000313" key="1">
    <source>
        <dbReference type="EMBL" id="QPA82390.1"/>
    </source>
</evidence>
<proteinExistence type="predicted"/>
<protein>
    <submittedName>
        <fullName evidence="1">Uncharacterized protein</fullName>
    </submittedName>
</protein>
<dbReference type="AlphaFoldDB" id="A0A873UEN2"/>
<sequence>MKLILMIEGNVALFLIKGVIVAGHLRAASAQPPERTSCTRGWRALPNRKGASKIAR</sequence>
<accession>A0A873UEN2</accession>
<gene>
    <name evidence="1" type="ORF">ISU56_00015</name>
</gene>
<name>A0A873UEN2_YERPE</name>
<reference evidence="1" key="1">
    <citation type="submission" date="2020-11" db="EMBL/GenBank/DDBJ databases">
        <title>Strains of the plague of its natural foci in Russia.</title>
        <authorList>
            <person name="Krasnov Y.M."/>
            <person name="Fedorov A.V."/>
            <person name="Badanin D.V."/>
            <person name="Naryshkina E.A."/>
            <person name="Sosedova E.A."/>
            <person name="Eroshenko G.A."/>
            <person name="Kukleva L.M."/>
            <person name="Osin A.V."/>
            <person name="Shcherbakova S.A."/>
            <person name="Kutyrev V."/>
        </authorList>
    </citation>
    <scope>NUCLEOTIDE SEQUENCE</scope>
    <source>
        <strain evidence="1">C-792</strain>
    </source>
</reference>
<organism evidence="1">
    <name type="scientific">Yersinia pestis</name>
    <dbReference type="NCBI Taxonomy" id="632"/>
    <lineage>
        <taxon>Bacteria</taxon>
        <taxon>Pseudomonadati</taxon>
        <taxon>Pseudomonadota</taxon>
        <taxon>Gammaproteobacteria</taxon>
        <taxon>Enterobacterales</taxon>
        <taxon>Yersiniaceae</taxon>
        <taxon>Yersinia</taxon>
    </lineage>
</organism>